<dbReference type="HOGENOM" id="CLU_353752_0_0_1"/>
<feature type="compositionally biased region" description="Basic and acidic residues" evidence="1">
    <location>
        <begin position="623"/>
        <end position="646"/>
    </location>
</feature>
<feature type="region of interest" description="Disordered" evidence="1">
    <location>
        <begin position="592"/>
        <end position="697"/>
    </location>
</feature>
<evidence type="ECO:0000256" key="1">
    <source>
        <dbReference type="SAM" id="MobiDB-lite"/>
    </source>
</evidence>
<sequence>MSLRLFRRSPGSDNYGLEEKSLNSEREREEAFQYILWRQDYEALQLEIKSDAGERLRAEDFRELCASIDASRASAKEARARVFEEAQEAQEHLFESKLSARKIAFDEEMRSAGEMILYERKMQEEQSSSFIECRKPLLEQARRYREAVCASLKDRFEEQFDTLLKPWVEAFHLEFEALQKERIDAAESAESAERAEPGEKPVDDRAAQDSGPTQASNMYPEDTLLHPYNSSEVDHTPVPRIPDGTPRNLEDFKRHHRSWSNQGVASPAPITVLVPETSSGPGWNCGSTESKRASWGSLNDPVPIPIIPPLPPQGQVVCGYPLGKENGPSEEKIRLDCGQAGQSLLCEEIFKTNQAQREYHFNQNEQRREQRWAAAEAERDGAEHKRDDLFNTSMSEAGRKFTQEMETYDNLFRQRQEMRSATDSVWDERFDDAISRWTYTFETLTTQIDARYVTLINAQEDSMRMTQATVEDVIRCQKGWLREMRDKEASAFEELQHRMDVFNRHITRELSRDEDAPLVGYIRRASVGCEDLEAGIGLGEMGADPRDESSECSFPAPPCLISAPSSQPIVIQPQPASGVGIRNITAPTYITCPLPTPGDYSDRKKRSNQERRRTSVFQQSQNKKKETFENGIRKRQQEFAIREASRQHVFSQKQESRKSQLRAQEASQADTFSEAHRRRASEFQMSENDREEDFRNGQRGRERRLLEFIKARTERFLRNQGLREAQWRRTEDNGRRRFSTWEQDCLTLLARMVEDYKELFRDDERNRHLRFRLLTDQATAIRGSPNKTQNALET</sequence>
<keyword evidence="3" id="KW-1185">Reference proteome</keyword>
<accession>S7R7X4</accession>
<dbReference type="AlphaFoldDB" id="S7R7X4"/>
<name>S7R7X4_GLOTA</name>
<dbReference type="OMA" id="ERERWFR"/>
<gene>
    <name evidence="2" type="ORF">GLOTRDRAFT_141531</name>
</gene>
<evidence type="ECO:0000313" key="2">
    <source>
        <dbReference type="EMBL" id="EPQ50450.1"/>
    </source>
</evidence>
<dbReference type="Proteomes" id="UP000030669">
    <property type="component" value="Unassembled WGS sequence"/>
</dbReference>
<feature type="region of interest" description="Disordered" evidence="1">
    <location>
        <begin position="184"/>
        <end position="247"/>
    </location>
</feature>
<dbReference type="RefSeq" id="XP_007871163.1">
    <property type="nucleotide sequence ID" value="XM_007872972.1"/>
</dbReference>
<dbReference type="OrthoDB" id="3067839at2759"/>
<feature type="compositionally biased region" description="Polar residues" evidence="1">
    <location>
        <begin position="661"/>
        <end position="671"/>
    </location>
</feature>
<organism evidence="2 3">
    <name type="scientific">Gloeophyllum trabeum (strain ATCC 11539 / FP-39264 / Madison 617)</name>
    <name type="common">Brown rot fungus</name>
    <dbReference type="NCBI Taxonomy" id="670483"/>
    <lineage>
        <taxon>Eukaryota</taxon>
        <taxon>Fungi</taxon>
        <taxon>Dikarya</taxon>
        <taxon>Basidiomycota</taxon>
        <taxon>Agaricomycotina</taxon>
        <taxon>Agaricomycetes</taxon>
        <taxon>Gloeophyllales</taxon>
        <taxon>Gloeophyllaceae</taxon>
        <taxon>Gloeophyllum</taxon>
    </lineage>
</organism>
<dbReference type="EMBL" id="KB469316">
    <property type="protein sequence ID" value="EPQ50450.1"/>
    <property type="molecule type" value="Genomic_DNA"/>
</dbReference>
<protein>
    <submittedName>
        <fullName evidence="2">Uncharacterized protein</fullName>
    </submittedName>
</protein>
<dbReference type="GeneID" id="19304802"/>
<proteinExistence type="predicted"/>
<feature type="region of interest" description="Disordered" evidence="1">
    <location>
        <begin position="1"/>
        <end position="22"/>
    </location>
</feature>
<feature type="compositionally biased region" description="Basic and acidic residues" evidence="1">
    <location>
        <begin position="184"/>
        <end position="207"/>
    </location>
</feature>
<reference evidence="2 3" key="1">
    <citation type="journal article" date="2012" name="Science">
        <title>The Paleozoic origin of enzymatic lignin decomposition reconstructed from 31 fungal genomes.</title>
        <authorList>
            <person name="Floudas D."/>
            <person name="Binder M."/>
            <person name="Riley R."/>
            <person name="Barry K."/>
            <person name="Blanchette R.A."/>
            <person name="Henrissat B."/>
            <person name="Martinez A.T."/>
            <person name="Otillar R."/>
            <person name="Spatafora J.W."/>
            <person name="Yadav J.S."/>
            <person name="Aerts A."/>
            <person name="Benoit I."/>
            <person name="Boyd A."/>
            <person name="Carlson A."/>
            <person name="Copeland A."/>
            <person name="Coutinho P.M."/>
            <person name="de Vries R.P."/>
            <person name="Ferreira P."/>
            <person name="Findley K."/>
            <person name="Foster B."/>
            <person name="Gaskell J."/>
            <person name="Glotzer D."/>
            <person name="Gorecki P."/>
            <person name="Heitman J."/>
            <person name="Hesse C."/>
            <person name="Hori C."/>
            <person name="Igarashi K."/>
            <person name="Jurgens J.A."/>
            <person name="Kallen N."/>
            <person name="Kersten P."/>
            <person name="Kohler A."/>
            <person name="Kuees U."/>
            <person name="Kumar T.K.A."/>
            <person name="Kuo A."/>
            <person name="LaButti K."/>
            <person name="Larrondo L.F."/>
            <person name="Lindquist E."/>
            <person name="Ling A."/>
            <person name="Lombard V."/>
            <person name="Lucas S."/>
            <person name="Lundell T."/>
            <person name="Martin R."/>
            <person name="McLaughlin D.J."/>
            <person name="Morgenstern I."/>
            <person name="Morin E."/>
            <person name="Murat C."/>
            <person name="Nagy L.G."/>
            <person name="Nolan M."/>
            <person name="Ohm R.A."/>
            <person name="Patyshakuliyeva A."/>
            <person name="Rokas A."/>
            <person name="Ruiz-Duenas F.J."/>
            <person name="Sabat G."/>
            <person name="Salamov A."/>
            <person name="Samejima M."/>
            <person name="Schmutz J."/>
            <person name="Slot J.C."/>
            <person name="St John F."/>
            <person name="Stenlid J."/>
            <person name="Sun H."/>
            <person name="Sun S."/>
            <person name="Syed K."/>
            <person name="Tsang A."/>
            <person name="Wiebenga A."/>
            <person name="Young D."/>
            <person name="Pisabarro A."/>
            <person name="Eastwood D.C."/>
            <person name="Martin F."/>
            <person name="Cullen D."/>
            <person name="Grigoriev I.V."/>
            <person name="Hibbett D.S."/>
        </authorList>
    </citation>
    <scope>NUCLEOTIDE SEQUENCE [LARGE SCALE GENOMIC DNA]</scope>
    <source>
        <strain evidence="2 3">ATCC 11539</strain>
    </source>
</reference>
<dbReference type="KEGG" id="gtr:GLOTRDRAFT_141531"/>
<evidence type="ECO:0000313" key="3">
    <source>
        <dbReference type="Proteomes" id="UP000030669"/>
    </source>
</evidence>